<accession>A0A927CT06</accession>
<feature type="domain" description="DUF4183" evidence="1">
    <location>
        <begin position="43"/>
        <end position="113"/>
    </location>
</feature>
<dbReference type="Pfam" id="PF13799">
    <property type="entry name" value="DUF4183"/>
    <property type="match status" value="1"/>
</dbReference>
<dbReference type="RefSeq" id="WP_190996430.1">
    <property type="nucleotide sequence ID" value="NZ_JACXSI010000001.1"/>
</dbReference>
<evidence type="ECO:0000259" key="1">
    <source>
        <dbReference type="Pfam" id="PF13799"/>
    </source>
</evidence>
<protein>
    <submittedName>
        <fullName evidence="2">DUF4183 domain-containing protein</fullName>
    </submittedName>
</protein>
<evidence type="ECO:0000313" key="2">
    <source>
        <dbReference type="EMBL" id="MBD3106891.1"/>
    </source>
</evidence>
<dbReference type="InterPro" id="IPR025237">
    <property type="entry name" value="DUF4183"/>
</dbReference>
<sequence length="126" mass="13837">MALQIMKLAVEATSSMNTNPVVERYFYYTNRLLTGPNTLKIDTKCFFDSTGADVEALPALTASNSFFKVYVNGVLQMDDLLSYTPGPPGNGNLTIIIPEESDILPDSPVVLEISNFYPNANTTIYT</sequence>
<dbReference type="Proteomes" id="UP000602076">
    <property type="component" value="Unassembled WGS sequence"/>
</dbReference>
<organism evidence="2 3">
    <name type="scientific">Peribacillus faecalis</name>
    <dbReference type="NCBI Taxonomy" id="2772559"/>
    <lineage>
        <taxon>Bacteria</taxon>
        <taxon>Bacillati</taxon>
        <taxon>Bacillota</taxon>
        <taxon>Bacilli</taxon>
        <taxon>Bacillales</taxon>
        <taxon>Bacillaceae</taxon>
        <taxon>Peribacillus</taxon>
    </lineage>
</organism>
<keyword evidence="3" id="KW-1185">Reference proteome</keyword>
<comment type="caution">
    <text evidence="2">The sequence shown here is derived from an EMBL/GenBank/DDBJ whole genome shotgun (WGS) entry which is preliminary data.</text>
</comment>
<dbReference type="AlphaFoldDB" id="A0A927CT06"/>
<reference evidence="2" key="1">
    <citation type="submission" date="2020-09" db="EMBL/GenBank/DDBJ databases">
        <title>Bacillus faecalis sp. nov., a moderately halophilic bacterium isolated from cow faeces.</title>
        <authorList>
            <person name="Jiang L."/>
            <person name="Lee J."/>
        </authorList>
    </citation>
    <scope>NUCLEOTIDE SEQUENCE</scope>
    <source>
        <strain evidence="2">AGMB 02131</strain>
    </source>
</reference>
<gene>
    <name evidence="2" type="ORF">IEO70_00675</name>
</gene>
<evidence type="ECO:0000313" key="3">
    <source>
        <dbReference type="Proteomes" id="UP000602076"/>
    </source>
</evidence>
<name>A0A927CT06_9BACI</name>
<proteinExistence type="predicted"/>
<dbReference type="EMBL" id="JACXSI010000001">
    <property type="protein sequence ID" value="MBD3106891.1"/>
    <property type="molecule type" value="Genomic_DNA"/>
</dbReference>